<evidence type="ECO:0000313" key="2">
    <source>
        <dbReference type="EMBL" id="MCF6137477.1"/>
    </source>
</evidence>
<dbReference type="Proteomes" id="UP001649381">
    <property type="component" value="Unassembled WGS sequence"/>
</dbReference>
<feature type="transmembrane region" description="Helical" evidence="1">
    <location>
        <begin position="38"/>
        <end position="60"/>
    </location>
</feature>
<organism evidence="2 3">
    <name type="scientific">Pseudalkalibacillus berkeleyi</name>
    <dbReference type="NCBI Taxonomy" id="1069813"/>
    <lineage>
        <taxon>Bacteria</taxon>
        <taxon>Bacillati</taxon>
        <taxon>Bacillota</taxon>
        <taxon>Bacilli</taxon>
        <taxon>Bacillales</taxon>
        <taxon>Fictibacillaceae</taxon>
        <taxon>Pseudalkalibacillus</taxon>
    </lineage>
</organism>
<accession>A0ABS9GXH0</accession>
<keyword evidence="1" id="KW-1133">Transmembrane helix</keyword>
<feature type="transmembrane region" description="Helical" evidence="1">
    <location>
        <begin position="6"/>
        <end position="26"/>
    </location>
</feature>
<name>A0ABS9GXH0_9BACL</name>
<sequence>MNSKRLSYLALFIALSVIGASIKIPAVVGSIALDSFPALVAGALIGNIPGAVVAACGHLLSALFVGMPLGPMHIVVALEMAILVYLFSVLYRNGNKILASGSFFFGNVFLAPLPFLFLIGVSFYTAIVPSILVATAVNVCIAALITPRLQSYMSFPIVKGRAG</sequence>
<keyword evidence="1" id="KW-0472">Membrane</keyword>
<reference evidence="2 3" key="1">
    <citation type="submission" date="2022-01" db="EMBL/GenBank/DDBJ databases">
        <title>Alkalihalobacillus sp. EGI L200015, a novel bacterium isolated from a salt lake sediment.</title>
        <authorList>
            <person name="Gao L."/>
            <person name="Fang B.-Z."/>
            <person name="Li W.-J."/>
        </authorList>
    </citation>
    <scope>NUCLEOTIDE SEQUENCE [LARGE SCALE GENOMIC DNA]</scope>
    <source>
        <strain evidence="2 3">KCTC 12718</strain>
    </source>
</reference>
<proteinExistence type="predicted"/>
<feature type="transmembrane region" description="Helical" evidence="1">
    <location>
        <begin position="72"/>
        <end position="91"/>
    </location>
</feature>
<evidence type="ECO:0000256" key="1">
    <source>
        <dbReference type="SAM" id="Phobius"/>
    </source>
</evidence>
<keyword evidence="1" id="KW-0812">Transmembrane</keyword>
<evidence type="ECO:0000313" key="3">
    <source>
        <dbReference type="Proteomes" id="UP001649381"/>
    </source>
</evidence>
<dbReference type="Gene3D" id="1.10.1760.20">
    <property type="match status" value="1"/>
</dbReference>
<feature type="transmembrane region" description="Helical" evidence="1">
    <location>
        <begin position="127"/>
        <end position="145"/>
    </location>
</feature>
<gene>
    <name evidence="2" type="ORF">L2716_07020</name>
</gene>
<keyword evidence="3" id="KW-1185">Reference proteome</keyword>
<dbReference type="EMBL" id="JAKIJS010000001">
    <property type="protein sequence ID" value="MCF6137477.1"/>
    <property type="molecule type" value="Genomic_DNA"/>
</dbReference>
<feature type="transmembrane region" description="Helical" evidence="1">
    <location>
        <begin position="103"/>
        <end position="121"/>
    </location>
</feature>
<protein>
    <submittedName>
        <fullName evidence="2">ECF transporter S component</fullName>
    </submittedName>
</protein>
<dbReference type="RefSeq" id="WP_236333107.1">
    <property type="nucleotide sequence ID" value="NZ_JAKIJS010000001.1"/>
</dbReference>
<comment type="caution">
    <text evidence="2">The sequence shown here is derived from an EMBL/GenBank/DDBJ whole genome shotgun (WGS) entry which is preliminary data.</text>
</comment>
<dbReference type="InterPro" id="IPR024529">
    <property type="entry name" value="ECF_trnsprt_substrate-spec"/>
</dbReference>
<dbReference type="Pfam" id="PF12822">
    <property type="entry name" value="ECF_trnsprt"/>
    <property type="match status" value="1"/>
</dbReference>